<keyword evidence="3" id="KW-1185">Reference proteome</keyword>
<evidence type="ECO:0000313" key="3">
    <source>
        <dbReference type="Proteomes" id="UP000746747"/>
    </source>
</evidence>
<protein>
    <submittedName>
        <fullName evidence="2">Uncharacterized protein</fullName>
    </submittedName>
</protein>
<feature type="region of interest" description="Disordered" evidence="1">
    <location>
        <begin position="40"/>
        <end position="66"/>
    </location>
</feature>
<name>A0A8J2QAB7_9BILA</name>
<proteinExistence type="predicted"/>
<reference evidence="2" key="1">
    <citation type="submission" date="2021-09" db="EMBL/GenBank/DDBJ databases">
        <authorList>
            <consortium name="Pathogen Informatics"/>
        </authorList>
    </citation>
    <scope>NUCLEOTIDE SEQUENCE</scope>
</reference>
<gene>
    <name evidence="2" type="ORF">CJOHNSTONI_LOCUS5705</name>
</gene>
<evidence type="ECO:0000313" key="2">
    <source>
        <dbReference type="EMBL" id="CAG9535712.1"/>
    </source>
</evidence>
<sequence>MQSLNFPCTDAPHAPLADAFEVDDFLLDDVEQCCNFQVTDSTNASLTGGSEMSDDSKDEEEMEQDEMDMLTDVTDDDFFSEDDGELNKEDEYPELIRTCGESVVENESYDFAVMDIEKDMNNVKRKRKADSSMTSKKKRVR</sequence>
<dbReference type="EMBL" id="CAKAEH010001397">
    <property type="protein sequence ID" value="CAG9535712.1"/>
    <property type="molecule type" value="Genomic_DNA"/>
</dbReference>
<feature type="region of interest" description="Disordered" evidence="1">
    <location>
        <begin position="122"/>
        <end position="141"/>
    </location>
</feature>
<comment type="caution">
    <text evidence="2">The sequence shown here is derived from an EMBL/GenBank/DDBJ whole genome shotgun (WGS) entry which is preliminary data.</text>
</comment>
<accession>A0A8J2QAB7</accession>
<dbReference type="Proteomes" id="UP000746747">
    <property type="component" value="Unassembled WGS sequence"/>
</dbReference>
<organism evidence="2 3">
    <name type="scientific">Cercopithifilaria johnstoni</name>
    <dbReference type="NCBI Taxonomy" id="2874296"/>
    <lineage>
        <taxon>Eukaryota</taxon>
        <taxon>Metazoa</taxon>
        <taxon>Ecdysozoa</taxon>
        <taxon>Nematoda</taxon>
        <taxon>Chromadorea</taxon>
        <taxon>Rhabditida</taxon>
        <taxon>Spirurina</taxon>
        <taxon>Spiruromorpha</taxon>
        <taxon>Filarioidea</taxon>
        <taxon>Onchocercidae</taxon>
        <taxon>Cercopithifilaria</taxon>
    </lineage>
</organism>
<dbReference type="AlphaFoldDB" id="A0A8J2QAB7"/>
<feature type="compositionally biased region" description="Acidic residues" evidence="1">
    <location>
        <begin position="52"/>
        <end position="66"/>
    </location>
</feature>
<dbReference type="OrthoDB" id="5820827at2759"/>
<evidence type="ECO:0000256" key="1">
    <source>
        <dbReference type="SAM" id="MobiDB-lite"/>
    </source>
</evidence>